<feature type="region of interest" description="Disordered" evidence="5">
    <location>
        <begin position="287"/>
        <end position="308"/>
    </location>
</feature>
<dbReference type="InterPro" id="IPR027417">
    <property type="entry name" value="P-loop_NTPase"/>
</dbReference>
<dbReference type="PANTHER" id="PTHR42734:SF5">
    <property type="entry name" value="IRON TRANSPORT SYSTEM ATP-BINDING PROTEIN HI_0361-RELATED"/>
    <property type="match status" value="1"/>
</dbReference>
<evidence type="ECO:0000259" key="6">
    <source>
        <dbReference type="PROSITE" id="PS50893"/>
    </source>
</evidence>
<dbReference type="AlphaFoldDB" id="A0A8H9LZ26"/>
<dbReference type="GO" id="GO:0005524">
    <property type="term" value="F:ATP binding"/>
    <property type="evidence" value="ECO:0007669"/>
    <property type="project" value="UniProtKB-KW"/>
</dbReference>
<dbReference type="RefSeq" id="WP_232543316.1">
    <property type="nucleotide sequence ID" value="NZ_BMUB01000034.1"/>
</dbReference>
<sequence>MSIHPTEKVRSDEGHAAPVSESSPVAAPVLSLRGAAVRVGGRTLWSGVDLTVATGEFTAVLGPNGVGKSTLVKVLLGLLPAAAGEVRVLGGAPGAHNGAVGYLPQRRSFDACVRIRGVDVVRLGLDGDQWGIPVPGLGRAKRRAARERVAEVVELVGASGYAHRPIGQCSGGEQQRLLIAQALIRRPQILLLDEPLDSLDLPNQSAIAALLGRICHQEGVSVVMVAHDVNPILHHLDRVVYIAEGGALAGTPAEVITSETLTRLYRTPVEVLRTSGGRLVVVGQPEAPALHSDRHAGHGTGGGHAAGL</sequence>
<feature type="region of interest" description="Disordered" evidence="5">
    <location>
        <begin position="1"/>
        <end position="22"/>
    </location>
</feature>
<keyword evidence="3" id="KW-0547">Nucleotide-binding</keyword>
<evidence type="ECO:0000256" key="1">
    <source>
        <dbReference type="ARBA" id="ARBA00005417"/>
    </source>
</evidence>
<dbReference type="PROSITE" id="PS00211">
    <property type="entry name" value="ABC_TRANSPORTER_1"/>
    <property type="match status" value="1"/>
</dbReference>
<comment type="caution">
    <text evidence="7">The sequence shown here is derived from an EMBL/GenBank/DDBJ whole genome shotgun (WGS) entry which is preliminary data.</text>
</comment>
<dbReference type="SUPFAM" id="SSF52540">
    <property type="entry name" value="P-loop containing nucleoside triphosphate hydrolases"/>
    <property type="match status" value="1"/>
</dbReference>
<dbReference type="InterPro" id="IPR050153">
    <property type="entry name" value="Metal_Ion_Import_ABC"/>
</dbReference>
<dbReference type="PANTHER" id="PTHR42734">
    <property type="entry name" value="METAL TRANSPORT SYSTEM ATP-BINDING PROTEIN TM_0124-RELATED"/>
    <property type="match status" value="1"/>
</dbReference>
<protein>
    <submittedName>
        <fullName evidence="7">ABC transporter ATP-binding protein</fullName>
    </submittedName>
</protein>
<dbReference type="GeneID" id="97489837"/>
<proteinExistence type="inferred from homology"/>
<feature type="compositionally biased region" description="Basic and acidic residues" evidence="5">
    <location>
        <begin position="1"/>
        <end position="15"/>
    </location>
</feature>
<organism evidence="7 8">
    <name type="scientific">Kitasatospora aureofaciens</name>
    <name type="common">Streptomyces aureofaciens</name>
    <dbReference type="NCBI Taxonomy" id="1894"/>
    <lineage>
        <taxon>Bacteria</taxon>
        <taxon>Bacillati</taxon>
        <taxon>Actinomycetota</taxon>
        <taxon>Actinomycetes</taxon>
        <taxon>Kitasatosporales</taxon>
        <taxon>Streptomycetaceae</taxon>
        <taxon>Kitasatospora</taxon>
    </lineage>
</organism>
<evidence type="ECO:0000256" key="5">
    <source>
        <dbReference type="SAM" id="MobiDB-lite"/>
    </source>
</evidence>
<keyword evidence="4 7" id="KW-0067">ATP-binding</keyword>
<evidence type="ECO:0000313" key="8">
    <source>
        <dbReference type="Proteomes" id="UP000610124"/>
    </source>
</evidence>
<dbReference type="Pfam" id="PF00005">
    <property type="entry name" value="ABC_tran"/>
    <property type="match status" value="1"/>
</dbReference>
<dbReference type="PROSITE" id="PS50893">
    <property type="entry name" value="ABC_TRANSPORTER_2"/>
    <property type="match status" value="1"/>
</dbReference>
<dbReference type="InterPro" id="IPR017871">
    <property type="entry name" value="ABC_transporter-like_CS"/>
</dbReference>
<evidence type="ECO:0000313" key="7">
    <source>
        <dbReference type="EMBL" id="GGV04887.1"/>
    </source>
</evidence>
<dbReference type="InterPro" id="IPR003439">
    <property type="entry name" value="ABC_transporter-like_ATP-bd"/>
</dbReference>
<accession>A0A8H9LZ26</accession>
<feature type="compositionally biased region" description="Gly residues" evidence="5">
    <location>
        <begin position="298"/>
        <end position="308"/>
    </location>
</feature>
<dbReference type="Proteomes" id="UP000610124">
    <property type="component" value="Unassembled WGS sequence"/>
</dbReference>
<dbReference type="Gene3D" id="3.40.50.300">
    <property type="entry name" value="P-loop containing nucleotide triphosphate hydrolases"/>
    <property type="match status" value="1"/>
</dbReference>
<keyword evidence="2" id="KW-0813">Transport</keyword>
<comment type="similarity">
    <text evidence="1">Belongs to the ABC transporter superfamily.</text>
</comment>
<name>A0A8H9LZ26_KITAU</name>
<evidence type="ECO:0000256" key="2">
    <source>
        <dbReference type="ARBA" id="ARBA00022448"/>
    </source>
</evidence>
<evidence type="ECO:0000256" key="3">
    <source>
        <dbReference type="ARBA" id="ARBA00022741"/>
    </source>
</evidence>
<dbReference type="EMBL" id="BMUB01000034">
    <property type="protein sequence ID" value="GGV04887.1"/>
    <property type="molecule type" value="Genomic_DNA"/>
</dbReference>
<gene>
    <name evidence="7" type="ORF">GCM10010502_69630</name>
</gene>
<evidence type="ECO:0000256" key="4">
    <source>
        <dbReference type="ARBA" id="ARBA00022840"/>
    </source>
</evidence>
<reference evidence="7" key="2">
    <citation type="submission" date="2020-09" db="EMBL/GenBank/DDBJ databases">
        <authorList>
            <person name="Sun Q."/>
            <person name="Ohkuma M."/>
        </authorList>
    </citation>
    <scope>NUCLEOTIDE SEQUENCE</scope>
    <source>
        <strain evidence="7">JCM 4434</strain>
    </source>
</reference>
<feature type="domain" description="ABC transporter" evidence="6">
    <location>
        <begin position="30"/>
        <end position="269"/>
    </location>
</feature>
<dbReference type="SMART" id="SM00382">
    <property type="entry name" value="AAA"/>
    <property type="match status" value="1"/>
</dbReference>
<reference evidence="7" key="1">
    <citation type="journal article" date="2014" name="Int. J. Syst. Evol. Microbiol.">
        <title>Complete genome sequence of Corynebacterium casei LMG S-19264T (=DSM 44701T), isolated from a smear-ripened cheese.</title>
        <authorList>
            <consortium name="US DOE Joint Genome Institute (JGI-PGF)"/>
            <person name="Walter F."/>
            <person name="Albersmeier A."/>
            <person name="Kalinowski J."/>
            <person name="Ruckert C."/>
        </authorList>
    </citation>
    <scope>NUCLEOTIDE SEQUENCE</scope>
    <source>
        <strain evidence="7">JCM 4434</strain>
    </source>
</reference>
<dbReference type="GO" id="GO:0016887">
    <property type="term" value="F:ATP hydrolysis activity"/>
    <property type="evidence" value="ECO:0007669"/>
    <property type="project" value="InterPro"/>
</dbReference>
<dbReference type="InterPro" id="IPR003593">
    <property type="entry name" value="AAA+_ATPase"/>
</dbReference>